<keyword evidence="1" id="KW-0472">Membrane</keyword>
<evidence type="ECO:0000313" key="4">
    <source>
        <dbReference type="Proteomes" id="UP000647587"/>
    </source>
</evidence>
<evidence type="ECO:0000256" key="1">
    <source>
        <dbReference type="SAM" id="Phobius"/>
    </source>
</evidence>
<feature type="transmembrane region" description="Helical" evidence="1">
    <location>
        <begin position="307"/>
        <end position="325"/>
    </location>
</feature>
<feature type="transmembrane region" description="Helical" evidence="1">
    <location>
        <begin position="39"/>
        <end position="62"/>
    </location>
</feature>
<gene>
    <name evidence="3" type="ORF">GCM10008955_36720</name>
</gene>
<dbReference type="PANTHER" id="PTHR23028:SF53">
    <property type="entry name" value="ACYL_TRANSF_3 DOMAIN-CONTAINING PROTEIN"/>
    <property type="match status" value="1"/>
</dbReference>
<feature type="transmembrane region" description="Helical" evidence="1">
    <location>
        <begin position="138"/>
        <end position="158"/>
    </location>
</feature>
<feature type="transmembrane region" description="Helical" evidence="1">
    <location>
        <begin position="235"/>
        <end position="255"/>
    </location>
</feature>
<keyword evidence="3" id="KW-0808">Transferase</keyword>
<feature type="domain" description="Acyltransferase 3" evidence="2">
    <location>
        <begin position="10"/>
        <end position="357"/>
    </location>
</feature>
<keyword evidence="3" id="KW-0012">Acyltransferase</keyword>
<keyword evidence="4" id="KW-1185">Reference proteome</keyword>
<feature type="transmembrane region" description="Helical" evidence="1">
    <location>
        <begin position="87"/>
        <end position="108"/>
    </location>
</feature>
<dbReference type="RefSeq" id="WP_189011382.1">
    <property type="nucleotide sequence ID" value="NZ_BMPP01000020.1"/>
</dbReference>
<feature type="transmembrane region" description="Helical" evidence="1">
    <location>
        <begin position="7"/>
        <end position="27"/>
    </location>
</feature>
<sequence length="396" mass="42750">MTGHIRVLTSLRFFAALIVVFFHFSFFPGAELPLRVQQLLGMGPTGVAFFFVLSGFILTYTYQRTFAASGLKWEAVRPFLQARIARVYPMHVLGLVLITPLTLAALPFESFPWGSWLRELLLVQVYSAGSQSVWNSPAWSIACEAVFYLTFPLVTVRLIRLRPQVNLYGLALGLAAVQVALHVLVVRAALAGTGGGFDFAYTSPALRIFEFMIGCVIGTAFLRGQAGDRRYQLGARGRLVTLLVAGAVILGGIALKGALPRGSEDLVTRVLGQTIHAYAAYTLPFAAIILAYASGPTVGSGLLSRPTLVLLGEASYSLYILHWVAFKALEALERAGYAVPFLAVGLTIAGLIGGSVLSLRLIELPLRDRLRPRRIFGSAHGGGPVSDSTLHHPAQQ</sequence>
<dbReference type="PANTHER" id="PTHR23028">
    <property type="entry name" value="ACETYLTRANSFERASE"/>
    <property type="match status" value="1"/>
</dbReference>
<dbReference type="EMBL" id="BMPP01000020">
    <property type="protein sequence ID" value="GGK39548.1"/>
    <property type="molecule type" value="Genomic_DNA"/>
</dbReference>
<dbReference type="GO" id="GO:0016746">
    <property type="term" value="F:acyltransferase activity"/>
    <property type="evidence" value="ECO:0007669"/>
    <property type="project" value="UniProtKB-KW"/>
</dbReference>
<dbReference type="InterPro" id="IPR050879">
    <property type="entry name" value="Acyltransferase_3"/>
</dbReference>
<reference evidence="4" key="1">
    <citation type="journal article" date="2019" name="Int. J. Syst. Evol. Microbiol.">
        <title>The Global Catalogue of Microorganisms (GCM) 10K type strain sequencing project: providing services to taxonomists for standard genome sequencing and annotation.</title>
        <authorList>
            <consortium name="The Broad Institute Genomics Platform"/>
            <consortium name="The Broad Institute Genome Sequencing Center for Infectious Disease"/>
            <person name="Wu L."/>
            <person name="Ma J."/>
        </authorList>
    </citation>
    <scope>NUCLEOTIDE SEQUENCE [LARGE SCALE GENOMIC DNA]</scope>
    <source>
        <strain evidence="4">JCM 30331</strain>
    </source>
</reference>
<protein>
    <submittedName>
        <fullName evidence="3">Acyltransferase</fullName>
    </submittedName>
</protein>
<evidence type="ECO:0000313" key="3">
    <source>
        <dbReference type="EMBL" id="GGK39548.1"/>
    </source>
</evidence>
<proteinExistence type="predicted"/>
<dbReference type="InterPro" id="IPR002656">
    <property type="entry name" value="Acyl_transf_3_dom"/>
</dbReference>
<feature type="transmembrane region" description="Helical" evidence="1">
    <location>
        <begin position="275"/>
        <end position="295"/>
    </location>
</feature>
<keyword evidence="1" id="KW-0812">Transmembrane</keyword>
<accession>A0ABQ2F0T9</accession>
<organism evidence="3 4">
    <name type="scientific">Deinococcus malanensis</name>
    <dbReference type="NCBI Taxonomy" id="1706855"/>
    <lineage>
        <taxon>Bacteria</taxon>
        <taxon>Thermotogati</taxon>
        <taxon>Deinococcota</taxon>
        <taxon>Deinococci</taxon>
        <taxon>Deinococcales</taxon>
        <taxon>Deinococcaceae</taxon>
        <taxon>Deinococcus</taxon>
    </lineage>
</organism>
<feature type="transmembrane region" description="Helical" evidence="1">
    <location>
        <begin position="165"/>
        <end position="185"/>
    </location>
</feature>
<name>A0ABQ2F0T9_9DEIO</name>
<keyword evidence="1" id="KW-1133">Transmembrane helix</keyword>
<dbReference type="Proteomes" id="UP000647587">
    <property type="component" value="Unassembled WGS sequence"/>
</dbReference>
<feature type="transmembrane region" description="Helical" evidence="1">
    <location>
        <begin position="205"/>
        <end position="223"/>
    </location>
</feature>
<feature type="transmembrane region" description="Helical" evidence="1">
    <location>
        <begin position="337"/>
        <end position="362"/>
    </location>
</feature>
<dbReference type="Pfam" id="PF01757">
    <property type="entry name" value="Acyl_transf_3"/>
    <property type="match status" value="1"/>
</dbReference>
<comment type="caution">
    <text evidence="3">The sequence shown here is derived from an EMBL/GenBank/DDBJ whole genome shotgun (WGS) entry which is preliminary data.</text>
</comment>
<evidence type="ECO:0000259" key="2">
    <source>
        <dbReference type="Pfam" id="PF01757"/>
    </source>
</evidence>